<accession>A0ABU6SQR8</accession>
<evidence type="ECO:0000313" key="1">
    <source>
        <dbReference type="EMBL" id="MED6138298.1"/>
    </source>
</evidence>
<proteinExistence type="predicted"/>
<name>A0ABU6SQR8_9FABA</name>
<organism evidence="1 2">
    <name type="scientific">Stylosanthes scabra</name>
    <dbReference type="NCBI Taxonomy" id="79078"/>
    <lineage>
        <taxon>Eukaryota</taxon>
        <taxon>Viridiplantae</taxon>
        <taxon>Streptophyta</taxon>
        <taxon>Embryophyta</taxon>
        <taxon>Tracheophyta</taxon>
        <taxon>Spermatophyta</taxon>
        <taxon>Magnoliopsida</taxon>
        <taxon>eudicotyledons</taxon>
        <taxon>Gunneridae</taxon>
        <taxon>Pentapetalae</taxon>
        <taxon>rosids</taxon>
        <taxon>fabids</taxon>
        <taxon>Fabales</taxon>
        <taxon>Fabaceae</taxon>
        <taxon>Papilionoideae</taxon>
        <taxon>50 kb inversion clade</taxon>
        <taxon>dalbergioids sensu lato</taxon>
        <taxon>Dalbergieae</taxon>
        <taxon>Pterocarpus clade</taxon>
        <taxon>Stylosanthes</taxon>
    </lineage>
</organism>
<comment type="caution">
    <text evidence="1">The sequence shown here is derived from an EMBL/GenBank/DDBJ whole genome shotgun (WGS) entry which is preliminary data.</text>
</comment>
<dbReference type="Proteomes" id="UP001341840">
    <property type="component" value="Unassembled WGS sequence"/>
</dbReference>
<dbReference type="EMBL" id="JASCZI010061290">
    <property type="protein sequence ID" value="MED6138298.1"/>
    <property type="molecule type" value="Genomic_DNA"/>
</dbReference>
<evidence type="ECO:0000313" key="2">
    <source>
        <dbReference type="Proteomes" id="UP001341840"/>
    </source>
</evidence>
<reference evidence="1 2" key="1">
    <citation type="journal article" date="2023" name="Plants (Basel)">
        <title>Bridging the Gap: Combining Genomics and Transcriptomics Approaches to Understand Stylosanthes scabra, an Orphan Legume from the Brazilian Caatinga.</title>
        <authorList>
            <person name="Ferreira-Neto J.R.C."/>
            <person name="da Silva M.D."/>
            <person name="Binneck E."/>
            <person name="de Melo N.F."/>
            <person name="da Silva R.H."/>
            <person name="de Melo A.L.T.M."/>
            <person name="Pandolfi V."/>
            <person name="Bustamante F.O."/>
            <person name="Brasileiro-Vidal A.C."/>
            <person name="Benko-Iseppon A.M."/>
        </authorList>
    </citation>
    <scope>NUCLEOTIDE SEQUENCE [LARGE SCALE GENOMIC DNA]</scope>
    <source>
        <tissue evidence="1">Leaves</tissue>
    </source>
</reference>
<sequence>MRRSLCATGLLPGRTDSLWLEKSGSIPGISAAVHANRSTFLLRKWVSSVLTSSGRVFAIIVTCSASGPICTSSSSPSGYGLSGIFLLGVSPSASKHLRNRMSAELP</sequence>
<keyword evidence="2" id="KW-1185">Reference proteome</keyword>
<protein>
    <submittedName>
        <fullName evidence="1">Uncharacterized protein</fullName>
    </submittedName>
</protein>
<gene>
    <name evidence="1" type="ORF">PIB30_072972</name>
</gene>